<evidence type="ECO:0000313" key="7">
    <source>
        <dbReference type="EMBL" id="KAB0679666.1"/>
    </source>
</evidence>
<dbReference type="EMBL" id="VZDO01000009">
    <property type="protein sequence ID" value="KAB0679666.1"/>
    <property type="molecule type" value="Genomic_DNA"/>
</dbReference>
<accession>A0A7V7PP24</accession>
<dbReference type="AlphaFoldDB" id="A0A7V7PP24"/>
<dbReference type="SUPFAM" id="SSF52833">
    <property type="entry name" value="Thioredoxin-like"/>
    <property type="match status" value="1"/>
</dbReference>
<keyword evidence="8" id="KW-1185">Reference proteome</keyword>
<feature type="domain" description="Thioredoxin-like fold" evidence="6">
    <location>
        <begin position="46"/>
        <end position="193"/>
    </location>
</feature>
<evidence type="ECO:0000256" key="3">
    <source>
        <dbReference type="ARBA" id="ARBA00023002"/>
    </source>
</evidence>
<evidence type="ECO:0000313" key="8">
    <source>
        <dbReference type="Proteomes" id="UP000432089"/>
    </source>
</evidence>
<keyword evidence="3" id="KW-0560">Oxidoreductase</keyword>
<organism evidence="7 8">
    <name type="scientific">Plantimonas leprariae</name>
    <dbReference type="NCBI Taxonomy" id="2615207"/>
    <lineage>
        <taxon>Bacteria</taxon>
        <taxon>Pseudomonadati</taxon>
        <taxon>Pseudomonadota</taxon>
        <taxon>Alphaproteobacteria</taxon>
        <taxon>Hyphomicrobiales</taxon>
        <taxon>Aurantimonadaceae</taxon>
        <taxon>Plantimonas</taxon>
    </lineage>
</organism>
<keyword evidence="2" id="KW-0732">Signal</keyword>
<dbReference type="Gene3D" id="3.40.30.10">
    <property type="entry name" value="Glutaredoxin"/>
    <property type="match status" value="1"/>
</dbReference>
<dbReference type="InterPro" id="IPR012336">
    <property type="entry name" value="Thioredoxin-like_fold"/>
</dbReference>
<protein>
    <submittedName>
        <fullName evidence="7">Thioredoxin domain-containing protein</fullName>
    </submittedName>
</protein>
<dbReference type="InterPro" id="IPR036249">
    <property type="entry name" value="Thioredoxin-like_sf"/>
</dbReference>
<dbReference type="RefSeq" id="WP_150970189.1">
    <property type="nucleotide sequence ID" value="NZ_VZDO01000009.1"/>
</dbReference>
<keyword evidence="5" id="KW-0676">Redox-active center</keyword>
<dbReference type="PANTHER" id="PTHR13887:SF14">
    <property type="entry name" value="DISULFIDE BOND FORMATION PROTEIN D"/>
    <property type="match status" value="1"/>
</dbReference>
<evidence type="ECO:0000256" key="5">
    <source>
        <dbReference type="ARBA" id="ARBA00023284"/>
    </source>
</evidence>
<dbReference type="Proteomes" id="UP000432089">
    <property type="component" value="Unassembled WGS sequence"/>
</dbReference>
<dbReference type="PANTHER" id="PTHR13887">
    <property type="entry name" value="GLUTATHIONE S-TRANSFERASE KAPPA"/>
    <property type="match status" value="1"/>
</dbReference>
<dbReference type="GO" id="GO:0016491">
    <property type="term" value="F:oxidoreductase activity"/>
    <property type="evidence" value="ECO:0007669"/>
    <property type="project" value="UniProtKB-KW"/>
</dbReference>
<evidence type="ECO:0000256" key="1">
    <source>
        <dbReference type="ARBA" id="ARBA00005791"/>
    </source>
</evidence>
<comment type="caution">
    <text evidence="7">The sequence shown here is derived from an EMBL/GenBank/DDBJ whole genome shotgun (WGS) entry which is preliminary data.</text>
</comment>
<dbReference type="Pfam" id="PF13462">
    <property type="entry name" value="Thioredoxin_4"/>
    <property type="match status" value="1"/>
</dbReference>
<evidence type="ECO:0000259" key="6">
    <source>
        <dbReference type="Pfam" id="PF13462"/>
    </source>
</evidence>
<keyword evidence="4" id="KW-1015">Disulfide bond</keyword>
<gene>
    <name evidence="7" type="ORF">F6X38_12665</name>
</gene>
<proteinExistence type="inferred from homology"/>
<reference evidence="7 8" key="1">
    <citation type="submission" date="2019-09" db="EMBL/GenBank/DDBJ databases">
        <title>YIM 132180 draft genome.</title>
        <authorList>
            <person name="Zhang K."/>
        </authorList>
    </citation>
    <scope>NUCLEOTIDE SEQUENCE [LARGE SCALE GENOMIC DNA]</scope>
    <source>
        <strain evidence="7 8">YIM 132180</strain>
    </source>
</reference>
<evidence type="ECO:0000256" key="2">
    <source>
        <dbReference type="ARBA" id="ARBA00022729"/>
    </source>
</evidence>
<sequence length="217" mass="23796">MNRRAFVASTAAAAFLAFGGGAVWYRSRRPEAAPLSAEGDRLVRPHSPVIGPAAAPVTLVEFFDPSCEACRAFHPILGQIMSRHPDDLRLVLRYTPLHEGSDEAVRILEAARRQDRFEAVLDRLFERQPEWAIHGAPDIAKAWEIAGTTGIDLDLARRDATLPEVTAVLERDVADLEAVGIQRTPTFFVNGKEPSAFGPQPLYEAIVAEIERSTADS</sequence>
<evidence type="ECO:0000256" key="4">
    <source>
        <dbReference type="ARBA" id="ARBA00023157"/>
    </source>
</evidence>
<name>A0A7V7PP24_9HYPH</name>
<comment type="similarity">
    <text evidence="1">Belongs to the thioredoxin family. DsbA subfamily.</text>
</comment>